<gene>
    <name evidence="2" type="ORF">ATK36_1110</name>
</gene>
<keyword evidence="3" id="KW-1185">Reference proteome</keyword>
<evidence type="ECO:0000313" key="3">
    <source>
        <dbReference type="Proteomes" id="UP000243542"/>
    </source>
</evidence>
<accession>A0A2A9G3Y4</accession>
<protein>
    <submittedName>
        <fullName evidence="2">Uncharacterized protein</fullName>
    </submittedName>
</protein>
<keyword evidence="1" id="KW-0175">Coiled coil</keyword>
<name>A0A2A9G3Y4_9PSEU</name>
<dbReference type="EMBL" id="PDJK01000001">
    <property type="protein sequence ID" value="PFG57520.1"/>
    <property type="molecule type" value="Genomic_DNA"/>
</dbReference>
<proteinExistence type="predicted"/>
<sequence length="52" mass="5614">MFKKLIWTVVKISAKKGVAEAARNNAQAQENLKALADLATQAMQNTLKAGVE</sequence>
<dbReference type="AlphaFoldDB" id="A0A2A9G3Y4"/>
<dbReference type="RefSeq" id="WP_170069603.1">
    <property type="nucleotide sequence ID" value="NZ_JBIAKZ010000006.1"/>
</dbReference>
<dbReference type="Proteomes" id="UP000243542">
    <property type="component" value="Unassembled WGS sequence"/>
</dbReference>
<organism evidence="2 3">
    <name type="scientific">Amycolatopsis sulphurea</name>
    <dbReference type="NCBI Taxonomy" id="76022"/>
    <lineage>
        <taxon>Bacteria</taxon>
        <taxon>Bacillati</taxon>
        <taxon>Actinomycetota</taxon>
        <taxon>Actinomycetes</taxon>
        <taxon>Pseudonocardiales</taxon>
        <taxon>Pseudonocardiaceae</taxon>
        <taxon>Amycolatopsis</taxon>
    </lineage>
</organism>
<reference evidence="2 3" key="1">
    <citation type="submission" date="2017-10" db="EMBL/GenBank/DDBJ databases">
        <title>Sequencing the genomes of 1000 actinobacteria strains.</title>
        <authorList>
            <person name="Klenk H.-P."/>
        </authorList>
    </citation>
    <scope>NUCLEOTIDE SEQUENCE [LARGE SCALE GENOMIC DNA]</scope>
    <source>
        <strain evidence="2 3">DSM 46092</strain>
    </source>
</reference>
<comment type="caution">
    <text evidence="2">The sequence shown here is derived from an EMBL/GenBank/DDBJ whole genome shotgun (WGS) entry which is preliminary data.</text>
</comment>
<evidence type="ECO:0000256" key="1">
    <source>
        <dbReference type="SAM" id="Coils"/>
    </source>
</evidence>
<evidence type="ECO:0000313" key="2">
    <source>
        <dbReference type="EMBL" id="PFG57520.1"/>
    </source>
</evidence>
<feature type="coiled-coil region" evidence="1">
    <location>
        <begin position="18"/>
        <end position="45"/>
    </location>
</feature>